<reference evidence="4 5" key="1">
    <citation type="submission" date="2023-04" db="EMBL/GenBank/DDBJ databases">
        <title>Genome of Basidiobolus ranarum AG-B5.</title>
        <authorList>
            <person name="Stajich J.E."/>
            <person name="Carter-House D."/>
            <person name="Gryganskyi A."/>
        </authorList>
    </citation>
    <scope>NUCLEOTIDE SEQUENCE [LARGE SCALE GENOMIC DNA]</scope>
    <source>
        <strain evidence="4 5">AG-B5</strain>
    </source>
</reference>
<dbReference type="PANTHER" id="PTHR38121">
    <property type="entry name" value="GH16 DOMAIN-CONTAINING PROTEIN"/>
    <property type="match status" value="1"/>
</dbReference>
<protein>
    <recommendedName>
        <fullName evidence="3">GH16 domain-containing protein</fullName>
    </recommendedName>
</protein>
<evidence type="ECO:0000259" key="3">
    <source>
        <dbReference type="PROSITE" id="PS51762"/>
    </source>
</evidence>
<dbReference type="CDD" id="cd00413">
    <property type="entry name" value="Glyco_hydrolase_16"/>
    <property type="match status" value="1"/>
</dbReference>
<evidence type="ECO:0000313" key="5">
    <source>
        <dbReference type="Proteomes" id="UP001479436"/>
    </source>
</evidence>
<dbReference type="InterPro" id="IPR013320">
    <property type="entry name" value="ConA-like_dom_sf"/>
</dbReference>
<sequence length="232" mass="26218">MSYQNQLYANFSKPSATLDWRTFVTAGYTVPPRNTNSLARAFQKENVFVDPQSQALILRVKGGSTTDGKVECAGIFTKIKTICYGSFRCVLKAPPSNAGTVVGFFFYGDDKHEIDIELLTHRKANTIVNCTVHEIERDERGRAKECSHREVDVGFDLSEDFHEYRFDWTQDAVTFYVDSTEICQLHTNIPQQPGCVTLNHWSSGDVGFSKGPPECDVDLKVKEIDLRCFNLK</sequence>
<dbReference type="InterPro" id="IPR008264">
    <property type="entry name" value="Beta_glucanase"/>
</dbReference>
<organism evidence="4 5">
    <name type="scientific">Basidiobolus ranarum</name>
    <dbReference type="NCBI Taxonomy" id="34480"/>
    <lineage>
        <taxon>Eukaryota</taxon>
        <taxon>Fungi</taxon>
        <taxon>Fungi incertae sedis</taxon>
        <taxon>Zoopagomycota</taxon>
        <taxon>Entomophthoromycotina</taxon>
        <taxon>Basidiobolomycetes</taxon>
        <taxon>Basidiobolales</taxon>
        <taxon>Basidiobolaceae</taxon>
        <taxon>Basidiobolus</taxon>
    </lineage>
</organism>
<dbReference type="SUPFAM" id="SSF49899">
    <property type="entry name" value="Concanavalin A-like lectins/glucanases"/>
    <property type="match status" value="1"/>
</dbReference>
<keyword evidence="1" id="KW-0378">Hydrolase</keyword>
<accession>A0ABR2WIB4</accession>
<dbReference type="Proteomes" id="UP001479436">
    <property type="component" value="Unassembled WGS sequence"/>
</dbReference>
<name>A0ABR2WIB4_9FUNG</name>
<dbReference type="PRINTS" id="PR00737">
    <property type="entry name" value="GLHYDRLASE16"/>
</dbReference>
<evidence type="ECO:0000256" key="1">
    <source>
        <dbReference type="ARBA" id="ARBA00022801"/>
    </source>
</evidence>
<comment type="caution">
    <text evidence="4">The sequence shown here is derived from an EMBL/GenBank/DDBJ whole genome shotgun (WGS) entry which is preliminary data.</text>
</comment>
<proteinExistence type="predicted"/>
<dbReference type="PANTHER" id="PTHR38121:SF2">
    <property type="entry name" value="ACYLTRANSFERASE 3 DOMAIN-CONTAINING PROTEIN"/>
    <property type="match status" value="1"/>
</dbReference>
<dbReference type="Pfam" id="PF00722">
    <property type="entry name" value="Glyco_hydro_16"/>
    <property type="match status" value="1"/>
</dbReference>
<dbReference type="Gene3D" id="2.60.120.200">
    <property type="match status" value="1"/>
</dbReference>
<keyword evidence="5" id="KW-1185">Reference proteome</keyword>
<gene>
    <name evidence="4" type="ORF">K7432_014075</name>
</gene>
<dbReference type="EMBL" id="JASJQH010001510">
    <property type="protein sequence ID" value="KAK9761191.1"/>
    <property type="molecule type" value="Genomic_DNA"/>
</dbReference>
<keyword evidence="2" id="KW-0326">Glycosidase</keyword>
<dbReference type="InterPro" id="IPR000757">
    <property type="entry name" value="Beta-glucanase-like"/>
</dbReference>
<evidence type="ECO:0000256" key="2">
    <source>
        <dbReference type="ARBA" id="ARBA00023295"/>
    </source>
</evidence>
<evidence type="ECO:0000313" key="4">
    <source>
        <dbReference type="EMBL" id="KAK9761191.1"/>
    </source>
</evidence>
<dbReference type="PROSITE" id="PS51762">
    <property type="entry name" value="GH16_2"/>
    <property type="match status" value="1"/>
</dbReference>
<feature type="domain" description="GH16" evidence="3">
    <location>
        <begin position="1"/>
        <end position="217"/>
    </location>
</feature>